<name>A0A7C3HVH6_9SPIR</name>
<organism evidence="3">
    <name type="scientific">Gracilinema caldarium</name>
    <dbReference type="NCBI Taxonomy" id="215591"/>
    <lineage>
        <taxon>Bacteria</taxon>
        <taxon>Pseudomonadati</taxon>
        <taxon>Spirochaetota</taxon>
        <taxon>Spirochaetia</taxon>
        <taxon>Spirochaetales</taxon>
        <taxon>Breznakiellaceae</taxon>
        <taxon>Gracilinema</taxon>
    </lineage>
</organism>
<dbReference type="PANTHER" id="PTHR43649:SF12">
    <property type="entry name" value="DIACETYLCHITOBIOSE BINDING PROTEIN DASA"/>
    <property type="match status" value="1"/>
</dbReference>
<dbReference type="Pfam" id="PF13416">
    <property type="entry name" value="SBP_bac_8"/>
    <property type="match status" value="1"/>
</dbReference>
<gene>
    <name evidence="3" type="ORF">ENS59_01300</name>
</gene>
<protein>
    <submittedName>
        <fullName evidence="3">Extracellular solute-binding protein</fullName>
    </submittedName>
</protein>
<dbReference type="InterPro" id="IPR006059">
    <property type="entry name" value="SBP"/>
</dbReference>
<comment type="caution">
    <text evidence="3">The sequence shown here is derived from an EMBL/GenBank/DDBJ whole genome shotgun (WGS) entry which is preliminary data.</text>
</comment>
<evidence type="ECO:0000256" key="1">
    <source>
        <dbReference type="ARBA" id="ARBA00004418"/>
    </source>
</evidence>
<dbReference type="GO" id="GO:0042597">
    <property type="term" value="C:periplasmic space"/>
    <property type="evidence" value="ECO:0007669"/>
    <property type="project" value="UniProtKB-SubCell"/>
</dbReference>
<reference evidence="3" key="1">
    <citation type="journal article" date="2020" name="mSystems">
        <title>Genome- and Community-Level Interaction Insights into Carbon Utilization and Element Cycling Functions of Hydrothermarchaeota in Hydrothermal Sediment.</title>
        <authorList>
            <person name="Zhou Z."/>
            <person name="Liu Y."/>
            <person name="Xu W."/>
            <person name="Pan J."/>
            <person name="Luo Z.H."/>
            <person name="Li M."/>
        </authorList>
    </citation>
    <scope>NUCLEOTIDE SEQUENCE [LARGE SCALE GENOMIC DNA]</scope>
    <source>
        <strain evidence="3">SpSt-503</strain>
    </source>
</reference>
<evidence type="ECO:0000313" key="3">
    <source>
        <dbReference type="EMBL" id="HFH28139.1"/>
    </source>
</evidence>
<dbReference type="Gene3D" id="3.40.190.10">
    <property type="entry name" value="Periplasmic binding protein-like II"/>
    <property type="match status" value="2"/>
</dbReference>
<dbReference type="AlphaFoldDB" id="A0A7C3HVH6"/>
<evidence type="ECO:0000256" key="2">
    <source>
        <dbReference type="ARBA" id="ARBA00008520"/>
    </source>
</evidence>
<sequence length="555" mass="64266">MKSVKSYQSLLWIALMSILLVYFIGCAQKKESTATQKVDDYPITISVFTFQNQQTPPEDNKIYKWIKDKFNVTFKWDIAVGQKDQKIGTMIAAQDYPDLLLVDSTKFIEAGALIPLEDLIEKYGPNLKKHYASVWEKMKEDDGHIYCLPNWGVIDGEYRGSYYGGSALWIQKAVLKEFGYPKIKTMDEYFDLIAKYKERYPTINGLPTIGFTILTYDWRAFCLINPPNFLAGNPNNGNVIVDNKTFDAKVFLGLDISKKWFKKLNEMNAKGLIDRSCFVDNYDQYMAKLSSGRVLGIHDQYWQFQDATTALLNQNLYIHSMAPLPIVFDDTIKPWYRDRPLPNLRRGYGISIKAKDPVRIIRFLDAQLSEEAQKVFQWGILNEDYQLDAKGVPYRTEEQRKQQDDPVWKLRNKAELWFGDAPKMEGTFSDGNPTSIADVPGEAIAIQREEDAELLKAYNVSSFAELMDKNPPENPIYYPAWQLVPPDGSPAQIAWKKAEDLYRKYLPRIILARPAQFETLWEEYVSELNKVGLQEYEKFMTQEIKKRVDKWSVKK</sequence>
<proteinExistence type="inferred from homology"/>
<dbReference type="EMBL" id="DSVL01000039">
    <property type="protein sequence ID" value="HFH28139.1"/>
    <property type="molecule type" value="Genomic_DNA"/>
</dbReference>
<comment type="similarity">
    <text evidence="2">Belongs to the bacterial solute-binding protein 1 family.</text>
</comment>
<dbReference type="SUPFAM" id="SSF53850">
    <property type="entry name" value="Periplasmic binding protein-like II"/>
    <property type="match status" value="1"/>
</dbReference>
<dbReference type="PANTHER" id="PTHR43649">
    <property type="entry name" value="ARABINOSE-BINDING PROTEIN-RELATED"/>
    <property type="match status" value="1"/>
</dbReference>
<accession>A0A7C3HVH6</accession>
<dbReference type="InterPro" id="IPR050490">
    <property type="entry name" value="Bact_solute-bd_prot1"/>
</dbReference>
<comment type="subcellular location">
    <subcellularLocation>
        <location evidence="1">Periplasm</location>
    </subcellularLocation>
</comment>